<dbReference type="Proteomes" id="UP000287394">
    <property type="component" value="Chromosome"/>
</dbReference>
<evidence type="ECO:0000313" key="4">
    <source>
        <dbReference type="Proteomes" id="UP000287394"/>
    </source>
</evidence>
<proteinExistence type="predicted"/>
<feature type="signal peptide" evidence="2">
    <location>
        <begin position="1"/>
        <end position="27"/>
    </location>
</feature>
<dbReference type="AlphaFoldDB" id="A0A402D0N4"/>
<dbReference type="Pfam" id="PF14200">
    <property type="entry name" value="RicinB_lectin_2"/>
    <property type="match status" value="2"/>
</dbReference>
<gene>
    <name evidence="3" type="ORF">CCAX7_56420</name>
</gene>
<dbReference type="EMBL" id="AP025739">
    <property type="protein sequence ID" value="BDI33591.1"/>
    <property type="molecule type" value="Genomic_DNA"/>
</dbReference>
<dbReference type="InterPro" id="IPR000772">
    <property type="entry name" value="Ricin_B_lectin"/>
</dbReference>
<feature type="chain" id="PRO_5043814640" evidence="2">
    <location>
        <begin position="28"/>
        <end position="210"/>
    </location>
</feature>
<dbReference type="InterPro" id="IPR035992">
    <property type="entry name" value="Ricin_B-like_lectins"/>
</dbReference>
<dbReference type="SMART" id="SM00458">
    <property type="entry name" value="RICIN"/>
    <property type="match status" value="1"/>
</dbReference>
<dbReference type="KEGG" id="ccot:CCAX7_56420"/>
<evidence type="ECO:0000256" key="1">
    <source>
        <dbReference type="SAM" id="MobiDB-lite"/>
    </source>
</evidence>
<feature type="compositionally biased region" description="Basic residues" evidence="1">
    <location>
        <begin position="192"/>
        <end position="210"/>
    </location>
</feature>
<name>A0A402D0N4_9BACT</name>
<sequence>MTNQDKLRLMALAVGAGLTLAGMPACAQDPASEAQGVTYQLINVNSGKVADVAGSSVTAGAQVFQYTYHGTKNQQWKVLPVDGGYWEIANVNSAQALTVVDTPTANGAKCAQEPYTALPSQQWALQNVGDGTFWIINRGSGQYLEVAGSATAEAGTIDQWPRSGYPNQQWSMMPVDVVIAGTQADPAAHAPVHPKPKAKKTKRGTHSAPA</sequence>
<dbReference type="CDD" id="cd00161">
    <property type="entry name" value="beta-trefoil_Ricin-like"/>
    <property type="match status" value="1"/>
</dbReference>
<dbReference type="Gene3D" id="2.80.10.50">
    <property type="match status" value="2"/>
</dbReference>
<dbReference type="PROSITE" id="PS50231">
    <property type="entry name" value="RICIN_B_LECTIN"/>
    <property type="match status" value="1"/>
</dbReference>
<keyword evidence="2" id="KW-0732">Signal</keyword>
<reference evidence="3 4" key="1">
    <citation type="journal article" date="2019" name="Int. J. Syst. Evol. Microbiol.">
        <title>Capsulimonas corticalis gen. nov., sp. nov., an aerobic capsulated bacterium, of a novel bacterial order, Capsulimonadales ord. nov., of the class Armatimonadia of the phylum Armatimonadetes.</title>
        <authorList>
            <person name="Li J."/>
            <person name="Kudo C."/>
            <person name="Tonouchi A."/>
        </authorList>
    </citation>
    <scope>NUCLEOTIDE SEQUENCE [LARGE SCALE GENOMIC DNA]</scope>
    <source>
        <strain evidence="3 4">AX-7</strain>
    </source>
</reference>
<dbReference type="SUPFAM" id="SSF50370">
    <property type="entry name" value="Ricin B-like lectins"/>
    <property type="match status" value="1"/>
</dbReference>
<organism evidence="3 4">
    <name type="scientific">Capsulimonas corticalis</name>
    <dbReference type="NCBI Taxonomy" id="2219043"/>
    <lineage>
        <taxon>Bacteria</taxon>
        <taxon>Bacillati</taxon>
        <taxon>Armatimonadota</taxon>
        <taxon>Armatimonadia</taxon>
        <taxon>Capsulimonadales</taxon>
        <taxon>Capsulimonadaceae</taxon>
        <taxon>Capsulimonas</taxon>
    </lineage>
</organism>
<accession>A0A402D0N4</accession>
<dbReference type="OrthoDB" id="5381276at2"/>
<feature type="region of interest" description="Disordered" evidence="1">
    <location>
        <begin position="187"/>
        <end position="210"/>
    </location>
</feature>
<evidence type="ECO:0000256" key="2">
    <source>
        <dbReference type="SAM" id="SignalP"/>
    </source>
</evidence>
<evidence type="ECO:0000313" key="3">
    <source>
        <dbReference type="EMBL" id="BDI33591.1"/>
    </source>
</evidence>
<dbReference type="RefSeq" id="WP_119323078.1">
    <property type="nucleotide sequence ID" value="NZ_AP025739.1"/>
</dbReference>
<keyword evidence="4" id="KW-1185">Reference proteome</keyword>
<protein>
    <submittedName>
        <fullName evidence="3">Uncharacterized protein</fullName>
    </submittedName>
</protein>